<accession>A0A0D0B446</accession>
<dbReference type="InParanoid" id="A0A0D0B446"/>
<reference evidence="3" key="2">
    <citation type="submission" date="2015-01" db="EMBL/GenBank/DDBJ databases">
        <title>Evolutionary Origins and Diversification of the Mycorrhizal Mutualists.</title>
        <authorList>
            <consortium name="DOE Joint Genome Institute"/>
            <consortium name="Mycorrhizal Genomics Consortium"/>
            <person name="Kohler A."/>
            <person name="Kuo A."/>
            <person name="Nagy L.G."/>
            <person name="Floudas D."/>
            <person name="Copeland A."/>
            <person name="Barry K.W."/>
            <person name="Cichocki N."/>
            <person name="Veneault-Fourrey C."/>
            <person name="LaButti K."/>
            <person name="Lindquist E.A."/>
            <person name="Lipzen A."/>
            <person name="Lundell T."/>
            <person name="Morin E."/>
            <person name="Murat C."/>
            <person name="Riley R."/>
            <person name="Ohm R."/>
            <person name="Sun H."/>
            <person name="Tunlid A."/>
            <person name="Henrissat B."/>
            <person name="Grigoriev I.V."/>
            <person name="Hibbett D.S."/>
            <person name="Martin F."/>
        </authorList>
    </citation>
    <scope>NUCLEOTIDE SEQUENCE [LARGE SCALE GENOMIC DNA]</scope>
    <source>
        <strain evidence="3">UH-Slu-Lm8-n1</strain>
    </source>
</reference>
<reference evidence="2 3" key="1">
    <citation type="submission" date="2014-04" db="EMBL/GenBank/DDBJ databases">
        <authorList>
            <consortium name="DOE Joint Genome Institute"/>
            <person name="Kuo A."/>
            <person name="Ruytinx J."/>
            <person name="Rineau F."/>
            <person name="Colpaert J."/>
            <person name="Kohler A."/>
            <person name="Nagy L.G."/>
            <person name="Floudas D."/>
            <person name="Copeland A."/>
            <person name="Barry K.W."/>
            <person name="Cichocki N."/>
            <person name="Veneault-Fourrey C."/>
            <person name="LaButti K."/>
            <person name="Lindquist E.A."/>
            <person name="Lipzen A."/>
            <person name="Lundell T."/>
            <person name="Morin E."/>
            <person name="Murat C."/>
            <person name="Sun H."/>
            <person name="Tunlid A."/>
            <person name="Henrissat B."/>
            <person name="Grigoriev I.V."/>
            <person name="Hibbett D.S."/>
            <person name="Martin F."/>
            <person name="Nordberg H.P."/>
            <person name="Cantor M.N."/>
            <person name="Hua S.X."/>
        </authorList>
    </citation>
    <scope>NUCLEOTIDE SEQUENCE [LARGE SCALE GENOMIC DNA]</scope>
    <source>
        <strain evidence="2 3">UH-Slu-Lm8-n1</strain>
    </source>
</reference>
<dbReference type="OrthoDB" id="391988at2759"/>
<dbReference type="Proteomes" id="UP000054485">
    <property type="component" value="Unassembled WGS sequence"/>
</dbReference>
<protein>
    <submittedName>
        <fullName evidence="2">Unplaced genomic scaffold CY34scaffold_250, whole genome shotgun sequence</fullName>
    </submittedName>
</protein>
<evidence type="ECO:0000313" key="2">
    <source>
        <dbReference type="EMBL" id="KIK38643.1"/>
    </source>
</evidence>
<evidence type="ECO:0000256" key="1">
    <source>
        <dbReference type="SAM" id="SignalP"/>
    </source>
</evidence>
<feature type="chain" id="PRO_5002219144" evidence="1">
    <location>
        <begin position="20"/>
        <end position="107"/>
    </location>
</feature>
<feature type="signal peptide" evidence="1">
    <location>
        <begin position="1"/>
        <end position="19"/>
    </location>
</feature>
<organism evidence="2 3">
    <name type="scientific">Suillus luteus UH-Slu-Lm8-n1</name>
    <dbReference type="NCBI Taxonomy" id="930992"/>
    <lineage>
        <taxon>Eukaryota</taxon>
        <taxon>Fungi</taxon>
        <taxon>Dikarya</taxon>
        <taxon>Basidiomycota</taxon>
        <taxon>Agaricomycotina</taxon>
        <taxon>Agaricomycetes</taxon>
        <taxon>Agaricomycetidae</taxon>
        <taxon>Boletales</taxon>
        <taxon>Suillineae</taxon>
        <taxon>Suillaceae</taxon>
        <taxon>Suillus</taxon>
    </lineage>
</organism>
<name>A0A0D0B446_9AGAM</name>
<keyword evidence="3" id="KW-1185">Reference proteome</keyword>
<keyword evidence="1" id="KW-0732">Signal</keyword>
<dbReference type="EMBL" id="KN835381">
    <property type="protein sequence ID" value="KIK38643.1"/>
    <property type="molecule type" value="Genomic_DNA"/>
</dbReference>
<evidence type="ECO:0000313" key="3">
    <source>
        <dbReference type="Proteomes" id="UP000054485"/>
    </source>
</evidence>
<proteinExistence type="predicted"/>
<sequence>MKYIIDLTLVLQTLALVAGNQELSRKAIKLAIKSYHDSPMSGDVHNRVQEYDRQLTFLERADRDSLDQLVKLLQSYKISAEEMTVLRGSLPAVDLLSDEPWDTVEKS</sequence>
<gene>
    <name evidence="2" type="ORF">CY34DRAFT_381650</name>
</gene>
<dbReference type="HOGENOM" id="CLU_095393_1_0_1"/>
<dbReference type="AlphaFoldDB" id="A0A0D0B446"/>